<evidence type="ECO:0000313" key="9">
    <source>
        <dbReference type="EMBL" id="SET30295.1"/>
    </source>
</evidence>
<sequence>MEKNIWKNPVFTVSAAVILFFVLVGAIMPKRFGEIASRLFDYTTINFGWFYLFAVFILIIFLVALALSKYGAIRLGAPEERPEFTFFTWIGMLFSAGFGVGLVFWGIAEPMSHFFSPPFVAVEGQTREAARIAMAYSFFHWGVSQWSVFAIVGLVIGFLQFRKEKDGLVSTALEPITGSRIIVKNIIDSLAVIATVMGIATSLGLGVLQMSGGLNIVFGINNTFGIQMLIIIIVLIAYMLSSTTGLEKGIRYLSNLNLGLALGLLLFVFTVGPTVFILETFTLAMGDYFTNFIQYSLRMQPYKGGTWVRDWTIFYWAWAIAWSPFVGAFVARVSRGRTIREYIFGVMIIPPVIACLWIATFGGTALWNDLNRGTDIAAAVDADLTSALFNTYNYLPLTNFISIISILLILTFLVTSADSATYILSSMTSFGSLHPPQFAKYVWGGLMSAIAAVLLYAGGLEALQTASLVAALPFTIILLLLMFAIAKLLQKEPLPIREADLRRFRRLEKEAKKRDKK</sequence>
<feature type="transmembrane region" description="Helical" evidence="8">
    <location>
        <begin position="190"/>
        <end position="210"/>
    </location>
</feature>
<dbReference type="EMBL" id="FOHU01000007">
    <property type="protein sequence ID" value="SET30295.1"/>
    <property type="molecule type" value="Genomic_DNA"/>
</dbReference>
<evidence type="ECO:0000256" key="8">
    <source>
        <dbReference type="SAM" id="Phobius"/>
    </source>
</evidence>
<dbReference type="Pfam" id="PF02028">
    <property type="entry name" value="BCCT"/>
    <property type="match status" value="1"/>
</dbReference>
<feature type="transmembrane region" description="Helical" evidence="8">
    <location>
        <begin position="343"/>
        <end position="367"/>
    </location>
</feature>
<evidence type="ECO:0000313" key="10">
    <source>
        <dbReference type="Proteomes" id="UP000199568"/>
    </source>
</evidence>
<dbReference type="GO" id="GO:0005886">
    <property type="term" value="C:plasma membrane"/>
    <property type="evidence" value="ECO:0007669"/>
    <property type="project" value="UniProtKB-SubCell"/>
</dbReference>
<organism evidence="9 10">
    <name type="scientific">Natronincola peptidivorans</name>
    <dbReference type="NCBI Taxonomy" id="426128"/>
    <lineage>
        <taxon>Bacteria</taxon>
        <taxon>Bacillati</taxon>
        <taxon>Bacillota</taxon>
        <taxon>Clostridia</taxon>
        <taxon>Peptostreptococcales</taxon>
        <taxon>Natronincolaceae</taxon>
        <taxon>Natronincola</taxon>
    </lineage>
</organism>
<evidence type="ECO:0000256" key="1">
    <source>
        <dbReference type="ARBA" id="ARBA00004651"/>
    </source>
</evidence>
<dbReference type="OrthoDB" id="9775735at2"/>
<accession>A0A1I0DDB6</accession>
<keyword evidence="4" id="KW-1003">Cell membrane</keyword>
<keyword evidence="3" id="KW-0813">Transport</keyword>
<keyword evidence="10" id="KW-1185">Reference proteome</keyword>
<evidence type="ECO:0000256" key="3">
    <source>
        <dbReference type="ARBA" id="ARBA00022448"/>
    </source>
</evidence>
<dbReference type="PANTHER" id="PTHR30047">
    <property type="entry name" value="HIGH-AFFINITY CHOLINE TRANSPORT PROTEIN-RELATED"/>
    <property type="match status" value="1"/>
</dbReference>
<comment type="subcellular location">
    <subcellularLocation>
        <location evidence="1">Cell membrane</location>
        <topology evidence="1">Multi-pass membrane protein</topology>
    </subcellularLocation>
</comment>
<dbReference type="RefSeq" id="WP_090443081.1">
    <property type="nucleotide sequence ID" value="NZ_FOHU01000007.1"/>
</dbReference>
<feature type="transmembrane region" description="Helical" evidence="8">
    <location>
        <begin position="138"/>
        <end position="159"/>
    </location>
</feature>
<feature type="transmembrane region" description="Helical" evidence="8">
    <location>
        <begin position="9"/>
        <end position="28"/>
    </location>
</feature>
<feature type="transmembrane region" description="Helical" evidence="8">
    <location>
        <begin position="84"/>
        <end position="108"/>
    </location>
</feature>
<comment type="similarity">
    <text evidence="2">Belongs to the BCCT transporter (TC 2.A.15) family.</text>
</comment>
<feature type="transmembrane region" description="Helical" evidence="8">
    <location>
        <begin position="48"/>
        <end position="72"/>
    </location>
</feature>
<dbReference type="GO" id="GO:0022857">
    <property type="term" value="F:transmembrane transporter activity"/>
    <property type="evidence" value="ECO:0007669"/>
    <property type="project" value="InterPro"/>
</dbReference>
<feature type="transmembrane region" description="Helical" evidence="8">
    <location>
        <begin position="216"/>
        <end position="240"/>
    </location>
</feature>
<dbReference type="NCBIfam" id="TIGR00842">
    <property type="entry name" value="bcct"/>
    <property type="match status" value="1"/>
</dbReference>
<dbReference type="STRING" id="426128.SAMN05660297_01993"/>
<keyword evidence="7 8" id="KW-0472">Membrane</keyword>
<reference evidence="9 10" key="1">
    <citation type="submission" date="2016-10" db="EMBL/GenBank/DDBJ databases">
        <authorList>
            <person name="de Groot N.N."/>
        </authorList>
    </citation>
    <scope>NUCLEOTIDE SEQUENCE [LARGE SCALE GENOMIC DNA]</scope>
    <source>
        <strain evidence="9 10">DSM 18979</strain>
    </source>
</reference>
<evidence type="ECO:0000256" key="4">
    <source>
        <dbReference type="ARBA" id="ARBA00022475"/>
    </source>
</evidence>
<keyword evidence="6 8" id="KW-1133">Transmembrane helix</keyword>
<dbReference type="AlphaFoldDB" id="A0A1I0DDB6"/>
<name>A0A1I0DDB6_9FIRM</name>
<dbReference type="InterPro" id="IPR000060">
    <property type="entry name" value="BCCT_transptr"/>
</dbReference>
<feature type="transmembrane region" description="Helical" evidence="8">
    <location>
        <begin position="438"/>
        <end position="457"/>
    </location>
</feature>
<feature type="transmembrane region" description="Helical" evidence="8">
    <location>
        <begin position="469"/>
        <end position="489"/>
    </location>
</feature>
<gene>
    <name evidence="9" type="ORF">SAMN05660297_01993</name>
</gene>
<dbReference type="PANTHER" id="PTHR30047:SF7">
    <property type="entry name" value="HIGH-AFFINITY CHOLINE TRANSPORT PROTEIN"/>
    <property type="match status" value="1"/>
</dbReference>
<evidence type="ECO:0000256" key="6">
    <source>
        <dbReference type="ARBA" id="ARBA00022989"/>
    </source>
</evidence>
<feature type="transmembrane region" description="Helical" evidence="8">
    <location>
        <begin position="313"/>
        <end position="331"/>
    </location>
</feature>
<keyword evidence="5 8" id="KW-0812">Transmembrane</keyword>
<feature type="transmembrane region" description="Helical" evidence="8">
    <location>
        <begin position="394"/>
        <end position="417"/>
    </location>
</feature>
<dbReference type="Proteomes" id="UP000199568">
    <property type="component" value="Unassembled WGS sequence"/>
</dbReference>
<evidence type="ECO:0000256" key="2">
    <source>
        <dbReference type="ARBA" id="ARBA00005658"/>
    </source>
</evidence>
<evidence type="ECO:0000256" key="7">
    <source>
        <dbReference type="ARBA" id="ARBA00023136"/>
    </source>
</evidence>
<evidence type="ECO:0000256" key="5">
    <source>
        <dbReference type="ARBA" id="ARBA00022692"/>
    </source>
</evidence>
<protein>
    <submittedName>
        <fullName evidence="9">Choline/carnitine/betaine transport</fullName>
    </submittedName>
</protein>
<proteinExistence type="inferred from homology"/>
<feature type="transmembrane region" description="Helical" evidence="8">
    <location>
        <begin position="252"/>
        <end position="278"/>
    </location>
</feature>